<dbReference type="PANTHER" id="PTHR36707">
    <property type="entry name" value="T20M3.17 PROTEIN"/>
    <property type="match status" value="1"/>
</dbReference>
<evidence type="ECO:0000313" key="1">
    <source>
        <dbReference type="EMBL" id="KAJ0973002.1"/>
    </source>
</evidence>
<dbReference type="PANTHER" id="PTHR36707:SF1">
    <property type="entry name" value="T20M3.17 PROTEIN"/>
    <property type="match status" value="1"/>
</dbReference>
<keyword evidence="2" id="KW-1185">Reference proteome</keyword>
<dbReference type="Proteomes" id="UP001085076">
    <property type="component" value="Miscellaneous, Linkage group lg05"/>
</dbReference>
<sequence length="507" mass="57505">MGFINGDESIQRVERVSSRNPLQQTNRNLHNQFKSVLRHHGKEQNCKHTKKSAAVFPEPETGYIEIEKDLDSINGLSDQRDCVWLSSGCKFPSFLRHDGSLDSWNLSLSVQFSSMLSLSANSCECLESGKEFCIFDGSRISPMEEASLVLDRTQEDSNEKELEEEEDIVIWLNNSVENEVKDYSVRCTESIDSSQERSLCSASVFLSSCTSHSACDEFVQDFDKADLCSLLDLEVEDSELTWEREQGCDVFESDDFPSPSYKASIRLPFGSSSSISSSKSSWQTEETNSCSEISDSDEPLFWPFDQSSYQHSAFKDFICISPRRDVKSTKFPALTRSKSDRWIYHQQRNHLASRKNDQGCTRRIIFNPTPVSDSMKGKVIRSGNAIQSKVAIPSRLSRSTKSFSDRHSSDTQLKEKLHTLKINTQKQHVDEISDEPSKGHGGDLLQHFVIEQIPIEKLVGLNEFDGHEGIELEFDEAQFAFLRSPCRNVNLSPLSDHEHFIISDDKK</sequence>
<organism evidence="1 2">
    <name type="scientific">Dioscorea zingiberensis</name>
    <dbReference type="NCBI Taxonomy" id="325984"/>
    <lineage>
        <taxon>Eukaryota</taxon>
        <taxon>Viridiplantae</taxon>
        <taxon>Streptophyta</taxon>
        <taxon>Embryophyta</taxon>
        <taxon>Tracheophyta</taxon>
        <taxon>Spermatophyta</taxon>
        <taxon>Magnoliopsida</taxon>
        <taxon>Liliopsida</taxon>
        <taxon>Dioscoreales</taxon>
        <taxon>Dioscoreaceae</taxon>
        <taxon>Dioscorea</taxon>
    </lineage>
</organism>
<evidence type="ECO:0000313" key="2">
    <source>
        <dbReference type="Proteomes" id="UP001085076"/>
    </source>
</evidence>
<gene>
    <name evidence="1" type="ORF">J5N97_020961</name>
</gene>
<reference evidence="1" key="1">
    <citation type="submission" date="2021-03" db="EMBL/GenBank/DDBJ databases">
        <authorList>
            <person name="Li Z."/>
            <person name="Yang C."/>
        </authorList>
    </citation>
    <scope>NUCLEOTIDE SEQUENCE</scope>
    <source>
        <strain evidence="1">Dzin_1.0</strain>
        <tissue evidence="1">Leaf</tissue>
    </source>
</reference>
<accession>A0A9D5CI48</accession>
<dbReference type="OrthoDB" id="773993at2759"/>
<name>A0A9D5CI48_9LILI</name>
<proteinExistence type="predicted"/>
<comment type="caution">
    <text evidence="1">The sequence shown here is derived from an EMBL/GenBank/DDBJ whole genome shotgun (WGS) entry which is preliminary data.</text>
</comment>
<reference evidence="1" key="2">
    <citation type="journal article" date="2022" name="Hortic Res">
        <title>The genome of Dioscorea zingiberensis sheds light on the biosynthesis, origin and evolution of the medicinally important diosgenin saponins.</title>
        <authorList>
            <person name="Li Y."/>
            <person name="Tan C."/>
            <person name="Li Z."/>
            <person name="Guo J."/>
            <person name="Li S."/>
            <person name="Chen X."/>
            <person name="Wang C."/>
            <person name="Dai X."/>
            <person name="Yang H."/>
            <person name="Song W."/>
            <person name="Hou L."/>
            <person name="Xu J."/>
            <person name="Tong Z."/>
            <person name="Xu A."/>
            <person name="Yuan X."/>
            <person name="Wang W."/>
            <person name="Yang Q."/>
            <person name="Chen L."/>
            <person name="Sun Z."/>
            <person name="Wang K."/>
            <person name="Pan B."/>
            <person name="Chen J."/>
            <person name="Bao Y."/>
            <person name="Liu F."/>
            <person name="Qi X."/>
            <person name="Gang D.R."/>
            <person name="Wen J."/>
            <person name="Li J."/>
        </authorList>
    </citation>
    <scope>NUCLEOTIDE SEQUENCE</scope>
    <source>
        <strain evidence="1">Dzin_1.0</strain>
    </source>
</reference>
<protein>
    <submittedName>
        <fullName evidence="1">Uncharacterized protein</fullName>
    </submittedName>
</protein>
<dbReference type="EMBL" id="JAGGNH010000005">
    <property type="protein sequence ID" value="KAJ0973002.1"/>
    <property type="molecule type" value="Genomic_DNA"/>
</dbReference>
<dbReference type="AlphaFoldDB" id="A0A9D5CI48"/>